<reference evidence="2" key="1">
    <citation type="submission" date="2021-06" db="EMBL/GenBank/DDBJ databases">
        <authorList>
            <person name="Kallberg Y."/>
            <person name="Tangrot J."/>
            <person name="Rosling A."/>
        </authorList>
    </citation>
    <scope>NUCLEOTIDE SEQUENCE</scope>
    <source>
        <strain evidence="2">87-6 pot B 2015</strain>
    </source>
</reference>
<feature type="compositionally biased region" description="Basic and acidic residues" evidence="1">
    <location>
        <begin position="18"/>
        <end position="29"/>
    </location>
</feature>
<evidence type="ECO:0000256" key="1">
    <source>
        <dbReference type="SAM" id="MobiDB-lite"/>
    </source>
</evidence>
<dbReference type="Proteomes" id="UP000789375">
    <property type="component" value="Unassembled WGS sequence"/>
</dbReference>
<proteinExistence type="predicted"/>
<accession>A0A9N8V228</accession>
<protein>
    <submittedName>
        <fullName evidence="2">14023_t:CDS:1</fullName>
    </submittedName>
</protein>
<dbReference type="GO" id="GO:0034965">
    <property type="term" value="P:intronic box C/D snoRNA processing"/>
    <property type="evidence" value="ECO:0007669"/>
    <property type="project" value="TreeGrafter"/>
</dbReference>
<keyword evidence="3" id="KW-1185">Reference proteome</keyword>
<dbReference type="EMBL" id="CAJVPP010000006">
    <property type="protein sequence ID" value="CAG8434397.1"/>
    <property type="molecule type" value="Genomic_DNA"/>
</dbReference>
<dbReference type="GO" id="GO:0006364">
    <property type="term" value="P:rRNA processing"/>
    <property type="evidence" value="ECO:0007669"/>
    <property type="project" value="InterPro"/>
</dbReference>
<dbReference type="Pfam" id="PF08228">
    <property type="entry name" value="RNase_P_pop3"/>
    <property type="match status" value="1"/>
</dbReference>
<sequence>MSQKQPPLSTIKYSQGIKGRERINNDHKSGSVQSQGASTVTKPVSPRVNTHTGKTIRTQEMKQKIVFKSVLDSPPDVSIKDQNEILDALCETLSVIGEYNRAVKSQKRKSNNNLNNVVEVELDDTNVDASIIKKRSLIPPPILSNIYFGLNEVTKHLERMTNPQIRSRFNHKNHLSNDNLADLPPQFYSHFPTICCIAGGVLLVPLPLGASKRISEAVNFKRVSCIGVKANSLEFIRIYKMVRDKVKPIDVSWLNPLKPSENLLKKRKITEDDEELEKETTSSSLSSNMIKQKVEVEIATSIHTTKSPSIFFFKQQPKVKIESTSTQSIDVK</sequence>
<dbReference type="AlphaFoldDB" id="A0A9N8V228"/>
<feature type="region of interest" description="Disordered" evidence="1">
    <location>
        <begin position="1"/>
        <end position="52"/>
    </location>
</feature>
<organism evidence="2 3">
    <name type="scientific">Funneliformis mosseae</name>
    <name type="common">Endomycorrhizal fungus</name>
    <name type="synonym">Glomus mosseae</name>
    <dbReference type="NCBI Taxonomy" id="27381"/>
    <lineage>
        <taxon>Eukaryota</taxon>
        <taxon>Fungi</taxon>
        <taxon>Fungi incertae sedis</taxon>
        <taxon>Mucoromycota</taxon>
        <taxon>Glomeromycotina</taxon>
        <taxon>Glomeromycetes</taxon>
        <taxon>Glomerales</taxon>
        <taxon>Glomeraceae</taxon>
        <taxon>Funneliformis</taxon>
    </lineage>
</organism>
<comment type="caution">
    <text evidence="2">The sequence shown here is derived from an EMBL/GenBank/DDBJ whole genome shotgun (WGS) entry which is preliminary data.</text>
</comment>
<dbReference type="GO" id="GO:0005655">
    <property type="term" value="C:nucleolar ribonuclease P complex"/>
    <property type="evidence" value="ECO:0007669"/>
    <property type="project" value="TreeGrafter"/>
</dbReference>
<dbReference type="GO" id="GO:0000171">
    <property type="term" value="F:ribonuclease MRP activity"/>
    <property type="evidence" value="ECO:0007669"/>
    <property type="project" value="TreeGrafter"/>
</dbReference>
<evidence type="ECO:0000313" key="2">
    <source>
        <dbReference type="EMBL" id="CAG8434397.1"/>
    </source>
</evidence>
<dbReference type="GO" id="GO:0008033">
    <property type="term" value="P:tRNA processing"/>
    <property type="evidence" value="ECO:0007669"/>
    <property type="project" value="InterPro"/>
</dbReference>
<dbReference type="PANTHER" id="PTHR28272:SF1">
    <property type="entry name" value="RIBONUCLEASES P_MRP PROTEIN SUBUNIT POP3"/>
    <property type="match status" value="1"/>
</dbReference>
<dbReference type="GO" id="GO:0005829">
    <property type="term" value="C:cytosol"/>
    <property type="evidence" value="ECO:0007669"/>
    <property type="project" value="TreeGrafter"/>
</dbReference>
<feature type="compositionally biased region" description="Polar residues" evidence="1">
    <location>
        <begin position="30"/>
        <end position="52"/>
    </location>
</feature>
<name>A0A9N8V228_FUNMO</name>
<dbReference type="GO" id="GO:0004526">
    <property type="term" value="F:ribonuclease P activity"/>
    <property type="evidence" value="ECO:0007669"/>
    <property type="project" value="TreeGrafter"/>
</dbReference>
<gene>
    <name evidence="2" type="ORF">FMOSSE_LOCUS79</name>
</gene>
<dbReference type="InterPro" id="IPR013241">
    <property type="entry name" value="RNase_P_Pop3"/>
</dbReference>
<dbReference type="PANTHER" id="PTHR28272">
    <property type="entry name" value="RIBONUCLEASES P/MRP PROTEIN SUBUNIT POP3"/>
    <property type="match status" value="1"/>
</dbReference>
<feature type="compositionally biased region" description="Polar residues" evidence="1">
    <location>
        <begin position="1"/>
        <end position="13"/>
    </location>
</feature>
<dbReference type="GO" id="GO:0000172">
    <property type="term" value="C:ribonuclease MRP complex"/>
    <property type="evidence" value="ECO:0007669"/>
    <property type="project" value="TreeGrafter"/>
</dbReference>
<evidence type="ECO:0000313" key="3">
    <source>
        <dbReference type="Proteomes" id="UP000789375"/>
    </source>
</evidence>